<gene>
    <name evidence="4" type="ORF">DFH01_12080</name>
</gene>
<evidence type="ECO:0000259" key="3">
    <source>
        <dbReference type="SMART" id="SM01329"/>
    </source>
</evidence>
<proteinExistence type="inferred from homology"/>
<dbReference type="RefSeq" id="WP_109870665.1">
    <property type="nucleotide sequence ID" value="NZ_QGNA01000002.1"/>
</dbReference>
<dbReference type="GO" id="GO:0006102">
    <property type="term" value="P:isocitrate metabolic process"/>
    <property type="evidence" value="ECO:0007669"/>
    <property type="project" value="TreeGrafter"/>
</dbReference>
<dbReference type="PANTHER" id="PTHR11835">
    <property type="entry name" value="DECARBOXYLATING DEHYDROGENASES-ISOCITRATE, ISOPROPYLMALATE, TARTRATE"/>
    <property type="match status" value="1"/>
</dbReference>
<evidence type="ECO:0000256" key="2">
    <source>
        <dbReference type="ARBA" id="ARBA00023002"/>
    </source>
</evidence>
<keyword evidence="5" id="KW-1185">Reference proteome</keyword>
<feature type="domain" description="Isopropylmalate dehydrogenase-like" evidence="3">
    <location>
        <begin position="2"/>
        <end position="347"/>
    </location>
</feature>
<protein>
    <submittedName>
        <fullName evidence="4">3-isopropylmalate dehydrogenase</fullName>
    </submittedName>
</protein>
<dbReference type="Gene3D" id="3.40.718.10">
    <property type="entry name" value="Isopropylmalate Dehydrogenase"/>
    <property type="match status" value="1"/>
</dbReference>
<dbReference type="Pfam" id="PF00180">
    <property type="entry name" value="Iso_dh"/>
    <property type="match status" value="1"/>
</dbReference>
<dbReference type="OrthoDB" id="9767905at2"/>
<dbReference type="SUPFAM" id="SSF53659">
    <property type="entry name" value="Isocitrate/Isopropylmalate dehydrogenase-like"/>
    <property type="match status" value="1"/>
</dbReference>
<evidence type="ECO:0000313" key="5">
    <source>
        <dbReference type="Proteomes" id="UP000245765"/>
    </source>
</evidence>
<sequence length="353" mass="37098">MRFIVLPGDGIGPEITDATLAVLRAADARFGLGLTFETHAIGLETLKSRGTTLPPEVMEASKASDGVILGPISHLHYPSRDQGGINVSAAFRVGLDLFANVRPARTRPGLGRGHAPLDLVIMREATEGFYPDRNMHAGNGEFMPTPDVAMSMRKITAHASTRIARESFLLARRRRGKVTAVHKANTFILTDGLFLRCVREVAKDFPDVALDEVIVDACAALLVRDPQRFDVLCATNFHADILSDLASELSGGLGLAGSTNQNDLLCCAQAQHGSAPDIQGQDKANPTSLILSAAMLLDWHAEKRGNQAAGAASAAINAAVDAALADPATRTPDLGGALGTKAFGARVAALVAG</sequence>
<dbReference type="Proteomes" id="UP000245765">
    <property type="component" value="Unassembled WGS sequence"/>
</dbReference>
<name>A0A317FHP1_9PROT</name>
<dbReference type="GO" id="GO:0004449">
    <property type="term" value="F:isocitrate dehydrogenase (NAD+) activity"/>
    <property type="evidence" value="ECO:0007669"/>
    <property type="project" value="TreeGrafter"/>
</dbReference>
<accession>A0A317FHP1</accession>
<dbReference type="SMART" id="SM01329">
    <property type="entry name" value="Iso_dh"/>
    <property type="match status" value="1"/>
</dbReference>
<dbReference type="InterPro" id="IPR024084">
    <property type="entry name" value="IsoPropMal-DH-like_dom"/>
</dbReference>
<comment type="similarity">
    <text evidence="1">Belongs to the isocitrate and isopropylmalate dehydrogenases family.</text>
</comment>
<keyword evidence="2" id="KW-0560">Oxidoreductase</keyword>
<dbReference type="EMBL" id="QGNA01000002">
    <property type="protein sequence ID" value="PWS37557.1"/>
    <property type="molecule type" value="Genomic_DNA"/>
</dbReference>
<evidence type="ECO:0000256" key="1">
    <source>
        <dbReference type="ARBA" id="ARBA00007769"/>
    </source>
</evidence>
<dbReference type="GO" id="GO:0006099">
    <property type="term" value="P:tricarboxylic acid cycle"/>
    <property type="evidence" value="ECO:0007669"/>
    <property type="project" value="TreeGrafter"/>
</dbReference>
<reference evidence="5" key="1">
    <citation type="submission" date="2018-05" db="EMBL/GenBank/DDBJ databases">
        <authorList>
            <person name="Du Z."/>
            <person name="Wang X."/>
        </authorList>
    </citation>
    <scope>NUCLEOTIDE SEQUENCE [LARGE SCALE GENOMIC DNA]</scope>
    <source>
        <strain evidence="5">CQN31</strain>
    </source>
</reference>
<comment type="caution">
    <text evidence="4">The sequence shown here is derived from an EMBL/GenBank/DDBJ whole genome shotgun (WGS) entry which is preliminary data.</text>
</comment>
<evidence type="ECO:0000313" key="4">
    <source>
        <dbReference type="EMBL" id="PWS37557.1"/>
    </source>
</evidence>
<dbReference type="AlphaFoldDB" id="A0A317FHP1"/>
<organism evidence="4 5">
    <name type="scientific">Falsiroseomonas bella</name>
    <dbReference type="NCBI Taxonomy" id="2184016"/>
    <lineage>
        <taxon>Bacteria</taxon>
        <taxon>Pseudomonadati</taxon>
        <taxon>Pseudomonadota</taxon>
        <taxon>Alphaproteobacteria</taxon>
        <taxon>Acetobacterales</taxon>
        <taxon>Roseomonadaceae</taxon>
        <taxon>Falsiroseomonas</taxon>
    </lineage>
</organism>
<dbReference type="PANTHER" id="PTHR11835:SF34">
    <property type="entry name" value="ISOCITRATE DEHYDROGENASE [NAD] SUBUNIT ALPHA, MITOCHONDRIAL"/>
    <property type="match status" value="1"/>
</dbReference>